<dbReference type="GO" id="GO:0031145">
    <property type="term" value="P:anaphase-promoting complex-dependent catabolic process"/>
    <property type="evidence" value="ECO:0007669"/>
    <property type="project" value="InterPro"/>
</dbReference>
<dbReference type="SUPFAM" id="SSF50969">
    <property type="entry name" value="YVTN repeat-like/Quinoprotein amine dehydrogenase"/>
    <property type="match status" value="1"/>
</dbReference>
<organism evidence="8 9">
    <name type="scientific">Macrolepiota fuliginosa MF-IS2</name>
    <dbReference type="NCBI Taxonomy" id="1400762"/>
    <lineage>
        <taxon>Eukaryota</taxon>
        <taxon>Fungi</taxon>
        <taxon>Dikarya</taxon>
        <taxon>Basidiomycota</taxon>
        <taxon>Agaricomycotina</taxon>
        <taxon>Agaricomycetes</taxon>
        <taxon>Agaricomycetidae</taxon>
        <taxon>Agaricales</taxon>
        <taxon>Agaricineae</taxon>
        <taxon>Agaricaceae</taxon>
        <taxon>Macrolepiota</taxon>
    </lineage>
</organism>
<evidence type="ECO:0000259" key="6">
    <source>
        <dbReference type="Pfam" id="PF12894"/>
    </source>
</evidence>
<reference evidence="8" key="1">
    <citation type="submission" date="2020-11" db="EMBL/GenBank/DDBJ databases">
        <authorList>
            <consortium name="DOE Joint Genome Institute"/>
            <person name="Ahrendt S."/>
            <person name="Riley R."/>
            <person name="Andreopoulos W."/>
            <person name="Labutti K."/>
            <person name="Pangilinan J."/>
            <person name="Ruiz-Duenas F.J."/>
            <person name="Barrasa J.M."/>
            <person name="Sanchez-Garcia M."/>
            <person name="Camarero S."/>
            <person name="Miyauchi S."/>
            <person name="Serrano A."/>
            <person name="Linde D."/>
            <person name="Babiker R."/>
            <person name="Drula E."/>
            <person name="Ayuso-Fernandez I."/>
            <person name="Pacheco R."/>
            <person name="Padilla G."/>
            <person name="Ferreira P."/>
            <person name="Barriuso J."/>
            <person name="Kellner H."/>
            <person name="Castanera R."/>
            <person name="Alfaro M."/>
            <person name="Ramirez L."/>
            <person name="Pisabarro A.G."/>
            <person name="Kuo A."/>
            <person name="Tritt A."/>
            <person name="Lipzen A."/>
            <person name="He G."/>
            <person name="Yan M."/>
            <person name="Ng V."/>
            <person name="Cullen D."/>
            <person name="Martin F."/>
            <person name="Rosso M.-N."/>
            <person name="Henrissat B."/>
            <person name="Hibbett D."/>
            <person name="Martinez A.T."/>
            <person name="Grigoriev I.V."/>
        </authorList>
    </citation>
    <scope>NUCLEOTIDE SEQUENCE</scope>
    <source>
        <strain evidence="8">MF-IS2</strain>
    </source>
</reference>
<protein>
    <recommendedName>
        <fullName evidence="1">Anaphase-promoting complex subunit 4</fullName>
    </recommendedName>
</protein>
<dbReference type="InterPro" id="IPR024789">
    <property type="entry name" value="APC4"/>
</dbReference>
<dbReference type="InterPro" id="IPR024790">
    <property type="entry name" value="APC4_long_dom"/>
</dbReference>
<dbReference type="GO" id="GO:0051301">
    <property type="term" value="P:cell division"/>
    <property type="evidence" value="ECO:0007669"/>
    <property type="project" value="UniProtKB-KW"/>
</dbReference>
<evidence type="ECO:0000313" key="8">
    <source>
        <dbReference type="EMBL" id="KAF9453799.1"/>
    </source>
</evidence>
<name>A0A9P5XMY6_9AGAR</name>
<sequence length="843" mass="93804">MSTTAFNTLATFQIPSPCRILPNSCCLDKDLVILISRLGSLDRISLWNTTQGTKIWEVEIGEDVDSTHIVDVAWSPDGQSVAVLYEPPNISILSIQDGKKLLILSIGTKLLPQTRKQATPTGIWWFKNEQPIAQASIPDIFKRNGLITGSSLSILKVLPLLDSLPEDYDKITATDIFAFQGSYTRAPQRNSMPDTIRDWPTLVSDPILASICPPGYQPTPDGAVSDEPDITNRDSLLVVADNNGRLSLYQDGAFPLGRIKVGDGFTARSLYKTTLSPTTLHAHVMGPGRNGEITTLCTVQVDLPLLRQRFCRELSQLSSAARDLTWYATRVVKEMRSIWFGSETNSGAREWGPRWVRSLEMRQKEQYGQEESTAILDLTCLLVTGRASDSLVDFLGSGEQMSERSIQKWETSMTDALGKLRDYAEKQLAPALQRLHLILEEIQGWSLLPQYHIFGLSFDDISSTLDSATRGVTCASWLSVVARKEFTRFREFISWLRFEITNANPANDAHAIPRHDILEVNAYLMSGLVVSSVDKWFIGPVPQFTPRDLGIPTEDTRPLNLVLEQIRNVAGDPERLDCQPNGTRKDLSHLDRNLDALVQELAIRCQRIFACAAAAASRSAIISTEHLSITSDVPQPEHADRTSDALKIRERISSNKEGNVIQYLASLSPEDTTLLILARLHFEPGTNIFPVEISVGVIQYYLSEDEKQAMVNLLEVDFFDDESLVIIYRSRNVGNSASIATVNHVDVGYQKLELAKYVKGFREDLMSTTRDLWSGGKLSSTLCPIEKRRVIRNSRGSGFSMAVNGRVGRRVACVLDSTGTSMESFDLEGEVEDMEVADDDRIS</sequence>
<evidence type="ECO:0000313" key="9">
    <source>
        <dbReference type="Proteomes" id="UP000807342"/>
    </source>
</evidence>
<dbReference type="Pfam" id="PF12894">
    <property type="entry name" value="ANAPC4_WD40"/>
    <property type="match status" value="1"/>
</dbReference>
<keyword evidence="9" id="KW-1185">Reference proteome</keyword>
<dbReference type="GO" id="GO:0005680">
    <property type="term" value="C:anaphase-promoting complex"/>
    <property type="evidence" value="ECO:0007669"/>
    <property type="project" value="InterPro"/>
</dbReference>
<evidence type="ECO:0000259" key="7">
    <source>
        <dbReference type="Pfam" id="PF12896"/>
    </source>
</evidence>
<dbReference type="EMBL" id="MU151058">
    <property type="protein sequence ID" value="KAF9453799.1"/>
    <property type="molecule type" value="Genomic_DNA"/>
</dbReference>
<dbReference type="PANTHER" id="PTHR13260:SF0">
    <property type="entry name" value="ANAPHASE-PROMOTING COMPLEX SUBUNIT 4"/>
    <property type="match status" value="1"/>
</dbReference>
<feature type="domain" description="Anaphase-promoting complex subunit 4-like WD40" evidence="6">
    <location>
        <begin position="27"/>
        <end position="109"/>
    </location>
</feature>
<keyword evidence="5" id="KW-0131">Cell cycle</keyword>
<dbReference type="PANTHER" id="PTHR13260">
    <property type="entry name" value="ANAPHASE PROMOTING COMPLEX SUBUNIT 4 APC4"/>
    <property type="match status" value="1"/>
</dbReference>
<evidence type="ECO:0000256" key="4">
    <source>
        <dbReference type="ARBA" id="ARBA00022786"/>
    </source>
</evidence>
<keyword evidence="3" id="KW-0498">Mitosis</keyword>
<evidence type="ECO:0000256" key="1">
    <source>
        <dbReference type="ARBA" id="ARBA00016067"/>
    </source>
</evidence>
<keyword evidence="2" id="KW-0132">Cell division</keyword>
<proteinExistence type="predicted"/>
<dbReference type="Proteomes" id="UP000807342">
    <property type="component" value="Unassembled WGS sequence"/>
</dbReference>
<feature type="domain" description="Anaphase-promoting complex subunit 4 long" evidence="7">
    <location>
        <begin position="299"/>
        <end position="503"/>
    </location>
</feature>
<dbReference type="GO" id="GO:0070979">
    <property type="term" value="P:protein K11-linked ubiquitination"/>
    <property type="evidence" value="ECO:0007669"/>
    <property type="project" value="TreeGrafter"/>
</dbReference>
<evidence type="ECO:0000256" key="2">
    <source>
        <dbReference type="ARBA" id="ARBA00022618"/>
    </source>
</evidence>
<evidence type="ECO:0000256" key="3">
    <source>
        <dbReference type="ARBA" id="ARBA00022776"/>
    </source>
</evidence>
<dbReference type="Pfam" id="PF12896">
    <property type="entry name" value="ANAPC4"/>
    <property type="match status" value="1"/>
</dbReference>
<comment type="caution">
    <text evidence="8">The sequence shown here is derived from an EMBL/GenBank/DDBJ whole genome shotgun (WGS) entry which is preliminary data.</text>
</comment>
<evidence type="ECO:0000256" key="5">
    <source>
        <dbReference type="ARBA" id="ARBA00023306"/>
    </source>
</evidence>
<dbReference type="AlphaFoldDB" id="A0A9P5XMY6"/>
<dbReference type="OrthoDB" id="10259843at2759"/>
<dbReference type="InterPro" id="IPR024977">
    <property type="entry name" value="Apc4-like_WD40_dom"/>
</dbReference>
<dbReference type="GO" id="GO:0034399">
    <property type="term" value="C:nuclear periphery"/>
    <property type="evidence" value="ECO:0007669"/>
    <property type="project" value="TreeGrafter"/>
</dbReference>
<gene>
    <name evidence="8" type="ORF">P691DRAFT_812411</name>
</gene>
<keyword evidence="4" id="KW-0833">Ubl conjugation pathway</keyword>
<accession>A0A9P5XMY6</accession>
<dbReference type="InterPro" id="IPR011044">
    <property type="entry name" value="Quino_amine_DH_bsu"/>
</dbReference>